<evidence type="ECO:0000256" key="1">
    <source>
        <dbReference type="SAM" id="MobiDB-lite"/>
    </source>
</evidence>
<dbReference type="AlphaFoldDB" id="A0A9Q0R299"/>
<feature type="region of interest" description="Disordered" evidence="1">
    <location>
        <begin position="220"/>
        <end position="247"/>
    </location>
</feature>
<evidence type="ECO:0000313" key="2">
    <source>
        <dbReference type="EMBL" id="KAJ4980280.1"/>
    </source>
</evidence>
<reference evidence="2" key="1">
    <citation type="journal article" date="2023" name="Plant J.">
        <title>The genome of the king protea, Protea cynaroides.</title>
        <authorList>
            <person name="Chang J."/>
            <person name="Duong T.A."/>
            <person name="Schoeman C."/>
            <person name="Ma X."/>
            <person name="Roodt D."/>
            <person name="Barker N."/>
            <person name="Li Z."/>
            <person name="Van de Peer Y."/>
            <person name="Mizrachi E."/>
        </authorList>
    </citation>
    <scope>NUCLEOTIDE SEQUENCE</scope>
    <source>
        <tissue evidence="2">Young leaves</tissue>
    </source>
</reference>
<feature type="compositionally biased region" description="Basic and acidic residues" evidence="1">
    <location>
        <begin position="228"/>
        <end position="242"/>
    </location>
</feature>
<comment type="caution">
    <text evidence="2">The sequence shown here is derived from an EMBL/GenBank/DDBJ whole genome shotgun (WGS) entry which is preliminary data.</text>
</comment>
<dbReference type="Proteomes" id="UP001141806">
    <property type="component" value="Unassembled WGS sequence"/>
</dbReference>
<protein>
    <submittedName>
        <fullName evidence="2">Uncharacterized protein</fullName>
    </submittedName>
</protein>
<organism evidence="2 3">
    <name type="scientific">Protea cynaroides</name>
    <dbReference type="NCBI Taxonomy" id="273540"/>
    <lineage>
        <taxon>Eukaryota</taxon>
        <taxon>Viridiplantae</taxon>
        <taxon>Streptophyta</taxon>
        <taxon>Embryophyta</taxon>
        <taxon>Tracheophyta</taxon>
        <taxon>Spermatophyta</taxon>
        <taxon>Magnoliopsida</taxon>
        <taxon>Proteales</taxon>
        <taxon>Proteaceae</taxon>
        <taxon>Protea</taxon>
    </lineage>
</organism>
<accession>A0A9Q0R299</accession>
<keyword evidence="3" id="KW-1185">Reference proteome</keyword>
<proteinExistence type="predicted"/>
<name>A0A9Q0R299_9MAGN</name>
<evidence type="ECO:0000313" key="3">
    <source>
        <dbReference type="Proteomes" id="UP001141806"/>
    </source>
</evidence>
<dbReference type="EMBL" id="JAMYWD010000001">
    <property type="protein sequence ID" value="KAJ4980280.1"/>
    <property type="molecule type" value="Genomic_DNA"/>
</dbReference>
<sequence length="313" mass="32843">MPSAIGREDAVVGRGYGRGNSGLMLATGDNVFRFGDEAENLDSRLVISMDSNFTKAVVEALASIIPRVVSDTLKSSRYDTMLTHRSNHITDARERVQGDDHEGLSGDDREPRVAASVSVNFAKDVYLRHAHHGNASTGVGVLVFRDITLDAAVGKIVSGGNVLASDVVVSGDVSGGASGAEVYGAVNSGVVVSNARFSTVLRPSYGGLSSISNRNLDLQAGSSEVDESDHSQNEDAHSKGDVDPNVTSTINGAGCDQVIIAMPGTIVVSYNEVEKVDKLLAGKLDSFDVVRPTRGRLKKMAAKGGKETPVVSK</sequence>
<gene>
    <name evidence="2" type="ORF">NE237_031117</name>
</gene>